<comment type="caution">
    <text evidence="1">The sequence shown here is derived from an EMBL/GenBank/DDBJ whole genome shotgun (WGS) entry which is preliminary data.</text>
</comment>
<name>A0A7X1SMK7_9PROT</name>
<dbReference type="AlphaFoldDB" id="A0A7X1SMK7"/>
<evidence type="ECO:0000313" key="1">
    <source>
        <dbReference type="EMBL" id="MQR97759.1"/>
    </source>
</evidence>
<keyword evidence="2" id="KW-1185">Reference proteome</keyword>
<gene>
    <name evidence="1" type="ORF">GFJ39_00855</name>
</gene>
<dbReference type="RefSeq" id="WP_325062760.1">
    <property type="nucleotide sequence ID" value="NZ_WIPH01000001.1"/>
</dbReference>
<protein>
    <submittedName>
        <fullName evidence="1">DUF1217 domain-containing protein</fullName>
    </submittedName>
</protein>
<accession>A0A7X1SMK7</accession>
<proteinExistence type="predicted"/>
<dbReference type="Pfam" id="PF06748">
    <property type="entry name" value="DUF1217"/>
    <property type="match status" value="1"/>
</dbReference>
<dbReference type="Gene3D" id="1.10.3700.10">
    <property type="entry name" value="AGR C 984p-like"/>
    <property type="match status" value="1"/>
</dbReference>
<dbReference type="InterPro" id="IPR023157">
    <property type="entry name" value="AGR-C-984p-like_sf"/>
</dbReference>
<reference evidence="1 2" key="1">
    <citation type="submission" date="2019-10" db="EMBL/GenBank/DDBJ databases">
        <title>Gluconobacter aidae sp. nov., a novel species of acetic acid bacteria isolated in Thailand.</title>
        <authorList>
            <person name="Yukphan P."/>
            <person name="Charoenyingcharoen P."/>
            <person name="Malimas S."/>
            <person name="Muramatsu Y."/>
            <person name="Nakagawa Y."/>
            <person name="Tanasupawat S."/>
            <person name="Yamada Y."/>
        </authorList>
    </citation>
    <scope>NUCLEOTIDE SEQUENCE [LARGE SCALE GENOMIC DNA]</scope>
    <source>
        <strain evidence="1 2">AC10</strain>
    </source>
</reference>
<dbReference type="InterPro" id="IPR010626">
    <property type="entry name" value="DUF1217"/>
</dbReference>
<dbReference type="SUPFAM" id="SSF158837">
    <property type="entry name" value="AGR C 984p-like"/>
    <property type="match status" value="1"/>
</dbReference>
<organism evidence="1 2">
    <name type="scientific">Gluconobacter aidae</name>
    <dbReference type="NCBI Taxonomy" id="2662454"/>
    <lineage>
        <taxon>Bacteria</taxon>
        <taxon>Pseudomonadati</taxon>
        <taxon>Pseudomonadota</taxon>
        <taxon>Alphaproteobacteria</taxon>
        <taxon>Acetobacterales</taxon>
        <taxon>Acetobacteraceae</taxon>
        <taxon>Gluconobacter</taxon>
    </lineage>
</organism>
<dbReference type="Proteomes" id="UP000432209">
    <property type="component" value="Unassembled WGS sequence"/>
</dbReference>
<dbReference type="EMBL" id="WIPH01000001">
    <property type="protein sequence ID" value="MQR97759.1"/>
    <property type="molecule type" value="Genomic_DNA"/>
</dbReference>
<evidence type="ECO:0000313" key="2">
    <source>
        <dbReference type="Proteomes" id="UP000432209"/>
    </source>
</evidence>
<sequence>MSSSISAMPAIPQYVSIIKDEESSANRWEKTSVSAQQAVTAFQKDAASIKTPEQLLKNYKALTVVLGAYGMSSVIGQTAVIKDLMTQDPTSSKSLAQTSGNSAWKAFANAFSNWSTSPLASSATVQSITQSYLTNSYEDSLQTETPGLGDALYFTRTATTDMTLANVMSDPKLLKVAEVVSGFDTTQFGALDYDQQVRLLGSKLDLSKLSTKQGIQQFAQQYLALLQIHPVTSTTPASMLTLYGGSGSGTSILSLFTGNSSSDSSASLYSALF</sequence>